<reference evidence="1" key="2">
    <citation type="submission" date="2023-04" db="EMBL/GenBank/DDBJ databases">
        <title>Paracnuella aquatica gen. nov., sp. nov., a member of the family Chitinophagaceae isolated from a hot spring.</title>
        <authorList>
            <person name="Wang C."/>
        </authorList>
    </citation>
    <scope>NUCLEOTIDE SEQUENCE</scope>
    <source>
        <strain evidence="1">LB-8</strain>
    </source>
</reference>
<sequence>MKILYGLCMAAVIALVGSCTKVDKGFISPTMHYSINEFTAIRGRVANSYSLVGDGSTMPIKVKMLHAYDASGKIVDSLFSKTYPVSVWTAAYDNKIDVTYSAIMAKRKIVNMQAVSINESNGSFEVNPGTIYLPLGSYTFDIEVSNSVGTKVFEKAMTLILKDGKQIETTPETGAYSLSRLIANTAAGANNGVMFNGNNNPFVVETITRFADTPNTVIIKITDKDGVVFNPKKNEIMKRPNSGLNPNPPFLQNLQDYAPDTFTPTDTALTLKYPLVPFPIVTLGNGFNMYYRIPTAFVHMDSTTTWSSNTAGNYYKGTTDSHFRGYFKDDLYDYAVRIPMRVQVPGAYLINLKLLNATHR</sequence>
<gene>
    <name evidence="1" type="ORF">OCK74_01590</name>
</gene>
<comment type="caution">
    <text evidence="1">The sequence shown here is derived from an EMBL/GenBank/DDBJ whole genome shotgun (WGS) entry which is preliminary data.</text>
</comment>
<dbReference type="AlphaFoldDB" id="A0A9X2XSX4"/>
<protein>
    <submittedName>
        <fullName evidence="1">DUF5007 domain-containing protein</fullName>
    </submittedName>
</protein>
<name>A0A9X2XSX4_9BACT</name>
<evidence type="ECO:0000313" key="1">
    <source>
        <dbReference type="EMBL" id="MCU7547782.1"/>
    </source>
</evidence>
<dbReference type="PROSITE" id="PS51257">
    <property type="entry name" value="PROKAR_LIPOPROTEIN"/>
    <property type="match status" value="1"/>
</dbReference>
<reference evidence="1" key="1">
    <citation type="submission" date="2022-09" db="EMBL/GenBank/DDBJ databases">
        <authorList>
            <person name="Yuan C."/>
            <person name="Ke Z."/>
        </authorList>
    </citation>
    <scope>NUCLEOTIDE SEQUENCE</scope>
    <source>
        <strain evidence="1">LB-8</strain>
    </source>
</reference>
<dbReference type="RefSeq" id="WP_279295227.1">
    <property type="nucleotide sequence ID" value="NZ_JAOTIF010000001.1"/>
</dbReference>
<proteinExistence type="predicted"/>
<accession>A0A9X2XSX4</accession>
<dbReference type="Proteomes" id="UP001155483">
    <property type="component" value="Unassembled WGS sequence"/>
</dbReference>
<keyword evidence="2" id="KW-1185">Reference proteome</keyword>
<organism evidence="1 2">
    <name type="scientific">Paraflavisolibacter caeni</name>
    <dbReference type="NCBI Taxonomy" id="2982496"/>
    <lineage>
        <taxon>Bacteria</taxon>
        <taxon>Pseudomonadati</taxon>
        <taxon>Bacteroidota</taxon>
        <taxon>Chitinophagia</taxon>
        <taxon>Chitinophagales</taxon>
        <taxon>Chitinophagaceae</taxon>
        <taxon>Paraflavisolibacter</taxon>
    </lineage>
</organism>
<dbReference type="EMBL" id="JAOTIF010000001">
    <property type="protein sequence ID" value="MCU7547782.1"/>
    <property type="molecule type" value="Genomic_DNA"/>
</dbReference>
<evidence type="ECO:0000313" key="2">
    <source>
        <dbReference type="Proteomes" id="UP001155483"/>
    </source>
</evidence>